<feature type="domain" description="C-type lectin" evidence="3">
    <location>
        <begin position="139"/>
        <end position="257"/>
    </location>
</feature>
<evidence type="ECO:0000313" key="5">
    <source>
        <dbReference type="Proteomes" id="UP001381693"/>
    </source>
</evidence>
<keyword evidence="2" id="KW-0732">Signal</keyword>
<dbReference type="AlphaFoldDB" id="A0AAN8X6K0"/>
<feature type="domain" description="C-type lectin" evidence="3">
    <location>
        <begin position="277"/>
        <end position="396"/>
    </location>
</feature>
<dbReference type="Proteomes" id="UP001381693">
    <property type="component" value="Unassembled WGS sequence"/>
</dbReference>
<dbReference type="PANTHER" id="PTHR22803">
    <property type="entry name" value="MANNOSE, PHOSPHOLIPASE, LECTIN RECEPTOR RELATED"/>
    <property type="match status" value="1"/>
</dbReference>
<dbReference type="InterPro" id="IPR050111">
    <property type="entry name" value="C-type_lectin/snaclec_domain"/>
</dbReference>
<proteinExistence type="predicted"/>
<name>A0AAN8X6K0_HALRR</name>
<keyword evidence="5" id="KW-1185">Reference proteome</keyword>
<keyword evidence="1" id="KW-1015">Disulfide bond</keyword>
<evidence type="ECO:0000259" key="3">
    <source>
        <dbReference type="PROSITE" id="PS50041"/>
    </source>
</evidence>
<dbReference type="InterPro" id="IPR016187">
    <property type="entry name" value="CTDL_fold"/>
</dbReference>
<protein>
    <recommendedName>
        <fullName evidence="3">C-type lectin domain-containing protein</fullName>
    </recommendedName>
</protein>
<dbReference type="PROSITE" id="PS00615">
    <property type="entry name" value="C_TYPE_LECTIN_1"/>
    <property type="match status" value="2"/>
</dbReference>
<comment type="caution">
    <text evidence="4">The sequence shown here is derived from an EMBL/GenBank/DDBJ whole genome shotgun (WGS) entry which is preliminary data.</text>
</comment>
<evidence type="ECO:0000256" key="2">
    <source>
        <dbReference type="SAM" id="SignalP"/>
    </source>
</evidence>
<dbReference type="PROSITE" id="PS50041">
    <property type="entry name" value="C_TYPE_LECTIN_2"/>
    <property type="match status" value="2"/>
</dbReference>
<dbReference type="EMBL" id="JAXCGZ010007654">
    <property type="protein sequence ID" value="KAK7078825.1"/>
    <property type="molecule type" value="Genomic_DNA"/>
</dbReference>
<reference evidence="4 5" key="1">
    <citation type="submission" date="2023-11" db="EMBL/GenBank/DDBJ databases">
        <title>Halocaridina rubra genome assembly.</title>
        <authorList>
            <person name="Smith C."/>
        </authorList>
    </citation>
    <scope>NUCLEOTIDE SEQUENCE [LARGE SCALE GENOMIC DNA]</scope>
    <source>
        <strain evidence="4">EP-1</strain>
        <tissue evidence="4">Whole</tissue>
    </source>
</reference>
<dbReference type="InterPro" id="IPR001304">
    <property type="entry name" value="C-type_lectin-like"/>
</dbReference>
<gene>
    <name evidence="4" type="ORF">SK128_013853</name>
</gene>
<dbReference type="InterPro" id="IPR016186">
    <property type="entry name" value="C-type_lectin-like/link_sf"/>
</dbReference>
<dbReference type="Pfam" id="PF00059">
    <property type="entry name" value="Lectin_C"/>
    <property type="match status" value="2"/>
</dbReference>
<dbReference type="Gene3D" id="3.10.100.10">
    <property type="entry name" value="Mannose-Binding Protein A, subunit A"/>
    <property type="match status" value="2"/>
</dbReference>
<dbReference type="SMART" id="SM00034">
    <property type="entry name" value="CLECT"/>
    <property type="match status" value="2"/>
</dbReference>
<evidence type="ECO:0000313" key="4">
    <source>
        <dbReference type="EMBL" id="KAK7078825.1"/>
    </source>
</evidence>
<feature type="signal peptide" evidence="2">
    <location>
        <begin position="1"/>
        <end position="19"/>
    </location>
</feature>
<sequence length="397" mass="45163">MTLHPLSVSLLVSATFVVCKHPFQGQFTVSKSEVGINDKMILYISLPDVKVFPKAIPQVSCEFLSKKRDESYVAGVVVRKIPVLSKLGFMLKYSFKNGYPHDCHLIKNTNGTFNITELSPPQVVIPTTDKACPRGWSCAGGTCYFLSNSAGSWEQGKDFCSVMGGTLAIISSSFQQKFLKSKLVDNTWIGYKQIGKSLYIWPDNTTRNYTSWAHGEPSGSKQPWILGKSEECVEMDQKRQFDWNDERCELKRRFVCSIPVEEAFRNTRSCHFGWEGFGKSCYYFSPDKLRWDDSQVQCEIMGSNLTTIEDEEEHKFLAGFLEESHWIGLNKIINESKFAWQSGSHSSFRRWGNEQPSMSGGVLGLKGSEDCVEMKKEFNYAWNDEVCTYKDQYVCLC</sequence>
<organism evidence="4 5">
    <name type="scientific">Halocaridina rubra</name>
    <name type="common">Hawaiian red shrimp</name>
    <dbReference type="NCBI Taxonomy" id="373956"/>
    <lineage>
        <taxon>Eukaryota</taxon>
        <taxon>Metazoa</taxon>
        <taxon>Ecdysozoa</taxon>
        <taxon>Arthropoda</taxon>
        <taxon>Crustacea</taxon>
        <taxon>Multicrustacea</taxon>
        <taxon>Malacostraca</taxon>
        <taxon>Eumalacostraca</taxon>
        <taxon>Eucarida</taxon>
        <taxon>Decapoda</taxon>
        <taxon>Pleocyemata</taxon>
        <taxon>Caridea</taxon>
        <taxon>Atyoidea</taxon>
        <taxon>Atyidae</taxon>
        <taxon>Halocaridina</taxon>
    </lineage>
</organism>
<accession>A0AAN8X6K0</accession>
<dbReference type="SUPFAM" id="SSF56436">
    <property type="entry name" value="C-type lectin-like"/>
    <property type="match status" value="2"/>
</dbReference>
<dbReference type="InterPro" id="IPR018378">
    <property type="entry name" value="C-type_lectin_CS"/>
</dbReference>
<evidence type="ECO:0000256" key="1">
    <source>
        <dbReference type="ARBA" id="ARBA00023157"/>
    </source>
</evidence>
<feature type="chain" id="PRO_5042861707" description="C-type lectin domain-containing protein" evidence="2">
    <location>
        <begin position="20"/>
        <end position="397"/>
    </location>
</feature>